<dbReference type="EMBL" id="FNNZ01000019">
    <property type="protein sequence ID" value="SDX27589.1"/>
    <property type="molecule type" value="Genomic_DNA"/>
</dbReference>
<proteinExistence type="predicted"/>
<evidence type="ECO:0000313" key="4">
    <source>
        <dbReference type="Proteomes" id="UP000198816"/>
    </source>
</evidence>
<keyword evidence="2" id="KW-1133">Transmembrane helix</keyword>
<evidence type="ECO:0000313" key="3">
    <source>
        <dbReference type="EMBL" id="SDX27589.1"/>
    </source>
</evidence>
<gene>
    <name evidence="3" type="ORF">SAMN05421783_11940</name>
</gene>
<dbReference type="RefSeq" id="WP_093035348.1">
    <property type="nucleotide sequence ID" value="NZ_FNNZ01000019.1"/>
</dbReference>
<feature type="region of interest" description="Disordered" evidence="1">
    <location>
        <begin position="101"/>
        <end position="122"/>
    </location>
</feature>
<dbReference type="OrthoDB" id="5768987at2"/>
<name>A0A1H3AFH6_THIRO</name>
<accession>A0A1H3AFH6</accession>
<feature type="region of interest" description="Disordered" evidence="1">
    <location>
        <begin position="168"/>
        <end position="189"/>
    </location>
</feature>
<reference evidence="4" key="1">
    <citation type="submission" date="2016-10" db="EMBL/GenBank/DDBJ databases">
        <authorList>
            <person name="Varghese N."/>
            <person name="Submissions S."/>
        </authorList>
    </citation>
    <scope>NUCLEOTIDE SEQUENCE [LARGE SCALE GENOMIC DNA]</scope>
    <source>
        <strain evidence="4">DSM 217</strain>
    </source>
</reference>
<dbReference type="AlphaFoldDB" id="A0A1H3AFH6"/>
<protein>
    <submittedName>
        <fullName evidence="3">Uncharacterized protein</fullName>
    </submittedName>
</protein>
<keyword evidence="2" id="KW-0812">Transmembrane</keyword>
<keyword evidence="2" id="KW-0472">Membrane</keyword>
<keyword evidence="4" id="KW-1185">Reference proteome</keyword>
<dbReference type="Proteomes" id="UP000198816">
    <property type="component" value="Unassembled WGS sequence"/>
</dbReference>
<feature type="transmembrane region" description="Helical" evidence="2">
    <location>
        <begin position="12"/>
        <end position="33"/>
    </location>
</feature>
<evidence type="ECO:0000256" key="1">
    <source>
        <dbReference type="SAM" id="MobiDB-lite"/>
    </source>
</evidence>
<evidence type="ECO:0000256" key="2">
    <source>
        <dbReference type="SAM" id="Phobius"/>
    </source>
</evidence>
<organism evidence="3 4">
    <name type="scientific">Thiocapsa roseopersicina</name>
    <dbReference type="NCBI Taxonomy" id="1058"/>
    <lineage>
        <taxon>Bacteria</taxon>
        <taxon>Pseudomonadati</taxon>
        <taxon>Pseudomonadota</taxon>
        <taxon>Gammaproteobacteria</taxon>
        <taxon>Chromatiales</taxon>
        <taxon>Chromatiaceae</taxon>
        <taxon>Thiocapsa</taxon>
    </lineage>
</organism>
<sequence>MATEDTAPKRSGLGWIPKLSLWAVVIAFGYLYLSSVDRDATGDTTQAAVADESGVEAEGFQKLVDKLGDLTASAETVIADVTAAGADGFHKVVDTVKDLTGSAETETAEIRAPDAAPTEDAKVEPIAAEPAVVEASAAPQESAANPMPMQVAEDRPAASAFNRHSAPLPATAAARTPSPEPMSEPMSEQVSEVTLERTAPSTSPPLKDAEATVFAESLMGGEAASGSADVAAPMSAPITQGFAPVPVVPQPFAPMESASAPTMPAPGAPAFDRRQESAAQYRARMMTEYENMRRAADQRAREYWERMQVPGPMAAPMGYPAYGYGPGYAPAYGAPAYQR</sequence>